<feature type="non-terminal residue" evidence="1">
    <location>
        <position position="1"/>
    </location>
</feature>
<evidence type="ECO:0000313" key="2">
    <source>
        <dbReference type="Proteomes" id="UP000259273"/>
    </source>
</evidence>
<protein>
    <submittedName>
        <fullName evidence="1">Cupin</fullName>
    </submittedName>
</protein>
<accession>A0A3C1KIU9</accession>
<sequence length="34" mass="3566">AGNITSVTDGGLTLEFYLAMCEQQGLPRPDVLVG</sequence>
<reference evidence="1 2" key="1">
    <citation type="journal article" date="2018" name="Nat. Biotechnol.">
        <title>A standardized bacterial taxonomy based on genome phylogeny substantially revises the tree of life.</title>
        <authorList>
            <person name="Parks D.H."/>
            <person name="Chuvochina M."/>
            <person name="Waite D.W."/>
            <person name="Rinke C."/>
            <person name="Skarshewski A."/>
            <person name="Chaumeil P.A."/>
            <person name="Hugenholtz P."/>
        </authorList>
    </citation>
    <scope>NUCLEOTIDE SEQUENCE [LARGE SCALE GENOMIC DNA]</scope>
    <source>
        <strain evidence="1">UBA9158</strain>
    </source>
</reference>
<dbReference type="STRING" id="1121937.GCA_000423125_02295"/>
<dbReference type="Proteomes" id="UP000259273">
    <property type="component" value="Unassembled WGS sequence"/>
</dbReference>
<dbReference type="AlphaFoldDB" id="A0A3C1KIU9"/>
<proteinExistence type="predicted"/>
<comment type="caution">
    <text evidence="1">The sequence shown here is derived from an EMBL/GenBank/DDBJ whole genome shotgun (WGS) entry which is preliminary data.</text>
</comment>
<name>A0A3C1KIU9_9GAMM</name>
<dbReference type="EMBL" id="DMND01000047">
    <property type="protein sequence ID" value="HAN26617.1"/>
    <property type="molecule type" value="Genomic_DNA"/>
</dbReference>
<organism evidence="1 2">
    <name type="scientific">Haliea salexigens</name>
    <dbReference type="NCBI Taxonomy" id="287487"/>
    <lineage>
        <taxon>Bacteria</taxon>
        <taxon>Pseudomonadati</taxon>
        <taxon>Pseudomonadota</taxon>
        <taxon>Gammaproteobacteria</taxon>
        <taxon>Cellvibrionales</taxon>
        <taxon>Halieaceae</taxon>
        <taxon>Haliea</taxon>
    </lineage>
</organism>
<gene>
    <name evidence="1" type="ORF">DCP75_02625</name>
</gene>
<evidence type="ECO:0000313" key="1">
    <source>
        <dbReference type="EMBL" id="HAN26617.1"/>
    </source>
</evidence>